<keyword evidence="2" id="KW-0808">Transferase</keyword>
<gene>
    <name evidence="3" type="ORF">EV682_104159</name>
    <name evidence="2" type="ORF">NCTC11159_04065</name>
</gene>
<dbReference type="Pfam" id="PF13489">
    <property type="entry name" value="Methyltransf_23"/>
    <property type="match status" value="1"/>
</dbReference>
<dbReference type="Pfam" id="PF13946">
    <property type="entry name" value="DUF4214"/>
    <property type="match status" value="1"/>
</dbReference>
<keyword evidence="2" id="KW-0489">Methyltransferase</keyword>
<dbReference type="GO" id="GO:0032259">
    <property type="term" value="P:methylation"/>
    <property type="evidence" value="ECO:0007669"/>
    <property type="project" value="UniProtKB-KW"/>
</dbReference>
<dbReference type="InterPro" id="IPR029063">
    <property type="entry name" value="SAM-dependent_MTases_sf"/>
</dbReference>
<dbReference type="InterPro" id="IPR025282">
    <property type="entry name" value="DUF4214"/>
</dbReference>
<dbReference type="EMBL" id="UGHR01000004">
    <property type="protein sequence ID" value="STR45491.1"/>
    <property type="molecule type" value="Genomic_DNA"/>
</dbReference>
<protein>
    <submittedName>
        <fullName evidence="3">O-antigen chain-terminating methyltransferase</fullName>
    </submittedName>
    <submittedName>
        <fullName evidence="2">Probable S-adenosylmethionine-dependent methyltransferase MSMEG_2350</fullName>
        <ecNumber evidence="2">2.1.1.-</ecNumber>
    </submittedName>
</protein>
<reference evidence="2 4" key="1">
    <citation type="submission" date="2018-06" db="EMBL/GenBank/DDBJ databases">
        <authorList>
            <consortium name="Pathogen Informatics"/>
            <person name="Doyle S."/>
        </authorList>
    </citation>
    <scope>NUCLEOTIDE SEQUENCE [LARGE SCALE GENOMIC DNA]</scope>
    <source>
        <strain evidence="2 4">NCTC11159</strain>
    </source>
</reference>
<dbReference type="Proteomes" id="UP000255108">
    <property type="component" value="Unassembled WGS sequence"/>
</dbReference>
<evidence type="ECO:0000313" key="4">
    <source>
        <dbReference type="Proteomes" id="UP000255108"/>
    </source>
</evidence>
<proteinExistence type="predicted"/>
<keyword evidence="5" id="KW-1185">Reference proteome</keyword>
<evidence type="ECO:0000259" key="1">
    <source>
        <dbReference type="Pfam" id="PF13946"/>
    </source>
</evidence>
<name>A0A377STZ0_9NEIS</name>
<evidence type="ECO:0000313" key="5">
    <source>
        <dbReference type="Proteomes" id="UP000295794"/>
    </source>
</evidence>
<feature type="domain" description="DUF4214" evidence="1">
    <location>
        <begin position="55"/>
        <end position="102"/>
    </location>
</feature>
<sequence>MKTLDDIIACVQSYALNQAAAPIVYQIEPAAASSQLLWLPQSFRELVSIRNPILFIFFSYQTILGRAPDQDGESHYYELLSSGRLSLRKFALQMLSSTESIHSNSSIKINKTDRYFIALENKILSVWSGRRGAGLIGRIHDAFIKLSNINSKKIQKNAFFAKQNYDFEMRQEVILSTLKTQQINLSQQLAISSDDIRAHISQQLEQRFAQYSDFINQQLFKINHELAEKIDYIHQQQNKNTLLIQEALDRNTELAQKSLADSAEKIAIMANTNSSNSQAMLYIQEQMLQHLKNSNAADKPATAQMIPPHALAADPAIDAYYLAFESKFRGPEEEIKAKLEKYIPYVEPFLKTSQAPLLDIGMGRGEWINLISHKGLKAQGVDQSEEMIRHCREMGLSVVHADALDYLCSLPEQSLGAISSFHVVEHLPFDILFKLIKESYRTLLPGGLLILETPNPENALVGSHTFYHDFSHKNPVTPTSLQFLAEYHGFKDCEILRLNPYPESAKVPGHDLLTERVNGHLCGPQDYALIAKR</sequence>
<dbReference type="Gene3D" id="3.40.50.150">
    <property type="entry name" value="Vaccinia Virus protein VP39"/>
    <property type="match status" value="1"/>
</dbReference>
<dbReference type="EMBL" id="SMBT01000004">
    <property type="protein sequence ID" value="TCU87990.1"/>
    <property type="molecule type" value="Genomic_DNA"/>
</dbReference>
<dbReference type="OrthoDB" id="9816564at2"/>
<dbReference type="AlphaFoldDB" id="A0A377STZ0"/>
<dbReference type="SUPFAM" id="SSF53335">
    <property type="entry name" value="S-adenosyl-L-methionine-dependent methyltransferases"/>
    <property type="match status" value="1"/>
</dbReference>
<accession>A0A377STZ0</accession>
<dbReference type="GO" id="GO:0008168">
    <property type="term" value="F:methyltransferase activity"/>
    <property type="evidence" value="ECO:0007669"/>
    <property type="project" value="UniProtKB-KW"/>
</dbReference>
<dbReference type="CDD" id="cd02440">
    <property type="entry name" value="AdoMet_MTases"/>
    <property type="match status" value="1"/>
</dbReference>
<dbReference type="Proteomes" id="UP000295794">
    <property type="component" value="Unassembled WGS sequence"/>
</dbReference>
<evidence type="ECO:0000313" key="3">
    <source>
        <dbReference type="EMBL" id="TCU87990.1"/>
    </source>
</evidence>
<dbReference type="EC" id="2.1.1.-" evidence="2"/>
<organism evidence="2 4">
    <name type="scientific">Iodobacter fluviatilis</name>
    <dbReference type="NCBI Taxonomy" id="537"/>
    <lineage>
        <taxon>Bacteria</taxon>
        <taxon>Pseudomonadati</taxon>
        <taxon>Pseudomonadota</taxon>
        <taxon>Betaproteobacteria</taxon>
        <taxon>Neisseriales</taxon>
        <taxon>Chitinibacteraceae</taxon>
        <taxon>Iodobacter</taxon>
    </lineage>
</organism>
<evidence type="ECO:0000313" key="2">
    <source>
        <dbReference type="EMBL" id="STR45491.1"/>
    </source>
</evidence>
<reference evidence="3 5" key="2">
    <citation type="submission" date="2019-03" db="EMBL/GenBank/DDBJ databases">
        <title>Genomic Encyclopedia of Type Strains, Phase IV (KMG-IV): sequencing the most valuable type-strain genomes for metagenomic binning, comparative biology and taxonomic classification.</title>
        <authorList>
            <person name="Goeker M."/>
        </authorList>
    </citation>
    <scope>NUCLEOTIDE SEQUENCE [LARGE SCALE GENOMIC DNA]</scope>
    <source>
        <strain evidence="3 5">DSM 3764</strain>
    </source>
</reference>
<dbReference type="RefSeq" id="WP_115229583.1">
    <property type="nucleotide sequence ID" value="NZ_CAWOLO010000004.1"/>
</dbReference>
<dbReference type="PANTHER" id="PTHR43861">
    <property type="entry name" value="TRANS-ACONITATE 2-METHYLTRANSFERASE-RELATED"/>
    <property type="match status" value="1"/>
</dbReference>